<reference evidence="3" key="1">
    <citation type="journal article" date="2014" name="Int. J. Syst. Evol. Microbiol.">
        <title>Complete genome of a new Firmicutes species belonging to the dominant human colonic microbiota ('Ruminococcus bicirculans') reveals two chromosomes and a selective capacity to utilize plant glucans.</title>
        <authorList>
            <consortium name="NISC Comparative Sequencing Program"/>
            <person name="Wegmann U."/>
            <person name="Louis P."/>
            <person name="Goesmann A."/>
            <person name="Henrissat B."/>
            <person name="Duncan S.H."/>
            <person name="Flint H.J."/>
        </authorList>
    </citation>
    <scope>NUCLEOTIDE SEQUENCE</scope>
    <source>
        <strain evidence="3">NBRC 108219</strain>
    </source>
</reference>
<protein>
    <recommendedName>
        <fullName evidence="2">Cytochrome c oxidase subunit IV bacterial aa3 type domain-containing protein</fullName>
    </recommendedName>
</protein>
<keyword evidence="4" id="KW-1185">Reference proteome</keyword>
<feature type="transmembrane region" description="Helical" evidence="1">
    <location>
        <begin position="87"/>
        <end position="107"/>
    </location>
</feature>
<dbReference type="Pfam" id="PF07835">
    <property type="entry name" value="COX4_pro_2"/>
    <property type="match status" value="1"/>
</dbReference>
<gene>
    <name evidence="3" type="ORF">GCM10007853_06820</name>
</gene>
<evidence type="ECO:0000313" key="4">
    <source>
        <dbReference type="Proteomes" id="UP001161391"/>
    </source>
</evidence>
<keyword evidence="1" id="KW-0812">Transmembrane</keyword>
<reference evidence="3" key="2">
    <citation type="submission" date="2023-01" db="EMBL/GenBank/DDBJ databases">
        <title>Draft genome sequence of Algimonas ampicilliniresistens strain NBRC 108219.</title>
        <authorList>
            <person name="Sun Q."/>
            <person name="Mori K."/>
        </authorList>
    </citation>
    <scope>NUCLEOTIDE SEQUENCE</scope>
    <source>
        <strain evidence="3">NBRC 108219</strain>
    </source>
</reference>
<feature type="domain" description="Cytochrome c oxidase subunit IV bacterial aa3 type" evidence="2">
    <location>
        <begin position="19"/>
        <end position="51"/>
    </location>
</feature>
<accession>A0ABQ5V7H6</accession>
<dbReference type="InterPro" id="IPR012422">
    <property type="entry name" value="Cyt_c_oxidase_su4_bac-aa3"/>
</dbReference>
<evidence type="ECO:0000313" key="3">
    <source>
        <dbReference type="EMBL" id="GLQ22808.1"/>
    </source>
</evidence>
<dbReference type="SUPFAM" id="SSF81469">
    <property type="entry name" value="Bacterial aa3 type cytochrome c oxidase subunit IV"/>
    <property type="match status" value="1"/>
</dbReference>
<comment type="caution">
    <text evidence="3">The sequence shown here is derived from an EMBL/GenBank/DDBJ whole genome shotgun (WGS) entry which is preliminary data.</text>
</comment>
<dbReference type="Gene3D" id="1.20.5.160">
    <property type="entry name" value="Bacterial aa3 type cytochrome c oxidase subunit IV"/>
    <property type="match status" value="1"/>
</dbReference>
<feature type="transmembrane region" description="Helical" evidence="1">
    <location>
        <begin position="60"/>
        <end position="80"/>
    </location>
</feature>
<organism evidence="3 4">
    <name type="scientific">Algimonas ampicilliniresistens</name>
    <dbReference type="NCBI Taxonomy" id="1298735"/>
    <lineage>
        <taxon>Bacteria</taxon>
        <taxon>Pseudomonadati</taxon>
        <taxon>Pseudomonadota</taxon>
        <taxon>Alphaproteobacteria</taxon>
        <taxon>Maricaulales</taxon>
        <taxon>Robiginitomaculaceae</taxon>
        <taxon>Algimonas</taxon>
    </lineage>
</organism>
<dbReference type="Proteomes" id="UP001161391">
    <property type="component" value="Unassembled WGS sequence"/>
</dbReference>
<name>A0ABQ5V7H6_9PROT</name>
<keyword evidence="1" id="KW-1133">Transmembrane helix</keyword>
<keyword evidence="1" id="KW-0472">Membrane</keyword>
<evidence type="ECO:0000259" key="2">
    <source>
        <dbReference type="Pfam" id="PF07835"/>
    </source>
</evidence>
<sequence>MTPLLSEGPAIMADTNYTRGEMNIEGHSDTYGGFMKFSKYGGAAIIVTLLFPILTFGAMLAWPTALLISVVIGIVIGVALKFKAQWYAVLIGSSVFLGVVIALLLMLF</sequence>
<proteinExistence type="predicted"/>
<evidence type="ECO:0000256" key="1">
    <source>
        <dbReference type="SAM" id="Phobius"/>
    </source>
</evidence>
<dbReference type="EMBL" id="BSNK01000001">
    <property type="protein sequence ID" value="GLQ22808.1"/>
    <property type="molecule type" value="Genomic_DNA"/>
</dbReference>
<dbReference type="InterPro" id="IPR036596">
    <property type="entry name" value="Cyt-C_aa3_sf"/>
</dbReference>